<dbReference type="AlphaFoldDB" id="A0A3S3RNV5"/>
<evidence type="ECO:0000313" key="3">
    <source>
        <dbReference type="EMBL" id="RWS06409.1"/>
    </source>
</evidence>
<dbReference type="EMBL" id="NCKU01006155">
    <property type="protein sequence ID" value="RWS03788.1"/>
    <property type="molecule type" value="Genomic_DNA"/>
</dbReference>
<proteinExistence type="predicted"/>
<name>A0A3S3RNV5_9ACAR</name>
<protein>
    <submittedName>
        <fullName evidence="2">Uncharacterized protein</fullName>
    </submittedName>
</protein>
<reference evidence="2" key="2">
    <citation type="submission" date="2018-11" db="EMBL/GenBank/DDBJ databases">
        <title>Trombidioid mite genomics.</title>
        <authorList>
            <person name="Dong X."/>
        </authorList>
    </citation>
    <scope>NUCLEOTIDE SEQUENCE</scope>
    <source>
        <strain evidence="2">UoL-WK</strain>
    </source>
</reference>
<dbReference type="EMBL" id="NCKU01004125">
    <property type="protein sequence ID" value="RWS06409.1"/>
    <property type="molecule type" value="Genomic_DNA"/>
</dbReference>
<dbReference type="Proteomes" id="UP000285301">
    <property type="component" value="Unassembled WGS sequence"/>
</dbReference>
<keyword evidence="4" id="KW-1185">Reference proteome</keyword>
<sequence>MRTVMHVNSLYMEDVMGIETDSLVTSNA</sequence>
<evidence type="ECO:0000313" key="2">
    <source>
        <dbReference type="EMBL" id="RWS03788.1"/>
    </source>
</evidence>
<organism evidence="2 4">
    <name type="scientific">Dinothrombium tinctorium</name>
    <dbReference type="NCBI Taxonomy" id="1965070"/>
    <lineage>
        <taxon>Eukaryota</taxon>
        <taxon>Metazoa</taxon>
        <taxon>Ecdysozoa</taxon>
        <taxon>Arthropoda</taxon>
        <taxon>Chelicerata</taxon>
        <taxon>Arachnida</taxon>
        <taxon>Acari</taxon>
        <taxon>Acariformes</taxon>
        <taxon>Trombidiformes</taxon>
        <taxon>Prostigmata</taxon>
        <taxon>Anystina</taxon>
        <taxon>Parasitengona</taxon>
        <taxon>Trombidioidea</taxon>
        <taxon>Trombidiidae</taxon>
        <taxon>Dinothrombium</taxon>
    </lineage>
</organism>
<accession>A0A3S3RNV5</accession>
<reference evidence="2 4" key="1">
    <citation type="journal article" date="2018" name="Gigascience">
        <title>Genomes of trombidid mites reveal novel predicted allergens and laterally-transferred genes associated with secondary metabolism.</title>
        <authorList>
            <person name="Dong X."/>
            <person name="Chaisiri K."/>
            <person name="Xia D."/>
            <person name="Armstrong S.D."/>
            <person name="Fang Y."/>
            <person name="Donnelly M.J."/>
            <person name="Kadowaki T."/>
            <person name="McGarry J.W."/>
            <person name="Darby A.C."/>
            <person name="Makepeace B.L."/>
        </authorList>
    </citation>
    <scope>NUCLEOTIDE SEQUENCE [LARGE SCALE GENOMIC DNA]</scope>
    <source>
        <strain evidence="2">UoL-WK</strain>
    </source>
</reference>
<comment type="caution">
    <text evidence="2">The sequence shown here is derived from an EMBL/GenBank/DDBJ whole genome shotgun (WGS) entry which is preliminary data.</text>
</comment>
<dbReference type="EMBL" id="NCKU01007877">
    <property type="protein sequence ID" value="RWS02316.1"/>
    <property type="molecule type" value="Genomic_DNA"/>
</dbReference>
<evidence type="ECO:0000313" key="4">
    <source>
        <dbReference type="Proteomes" id="UP000285301"/>
    </source>
</evidence>
<evidence type="ECO:0000313" key="1">
    <source>
        <dbReference type="EMBL" id="RWS02316.1"/>
    </source>
</evidence>
<gene>
    <name evidence="3" type="ORF">B4U79_01215</name>
    <name evidence="2" type="ORF">B4U79_07725</name>
    <name evidence="1" type="ORF">B4U79_15315</name>
</gene>